<dbReference type="InterPro" id="IPR036381">
    <property type="entry name" value="Tus_dom1"/>
</dbReference>
<dbReference type="InterPro" id="IPR036384">
    <property type="entry name" value="Tus_sf"/>
</dbReference>
<evidence type="ECO:0000256" key="2">
    <source>
        <dbReference type="ARBA" id="ARBA00022705"/>
    </source>
</evidence>
<keyword evidence="1" id="KW-0963">Cytoplasm</keyword>
<dbReference type="RefSeq" id="WP_192542947.1">
    <property type="nucleotide sequence ID" value="NZ_RRZA01000090.1"/>
</dbReference>
<dbReference type="Gene3D" id="3.50.14.10">
    <property type="entry name" value="Replication terminator Tus, domain 1 superfamily/Replication terminator Tus"/>
    <property type="match status" value="1"/>
</dbReference>
<evidence type="ECO:0000313" key="5">
    <source>
        <dbReference type="Proteomes" id="UP000707245"/>
    </source>
</evidence>
<reference evidence="4 5" key="1">
    <citation type="submission" date="2020-07" db="EMBL/GenBank/DDBJ databases">
        <title>Halophilic bacteria isolated from french cheeses.</title>
        <authorList>
            <person name="Kothe C.I."/>
            <person name="Farah-Kraiem B."/>
            <person name="Renault P."/>
            <person name="Dridi B."/>
        </authorList>
    </citation>
    <scope>NUCLEOTIDE SEQUENCE [LARGE SCALE GENOMIC DNA]</scope>
    <source>
        <strain evidence="4 5">FME14</strain>
    </source>
</reference>
<dbReference type="SUPFAM" id="SSF56596">
    <property type="entry name" value="Replication terminator protein (Tus)"/>
    <property type="match status" value="1"/>
</dbReference>
<keyword evidence="2" id="KW-0235">DNA replication</keyword>
<organism evidence="4 5">
    <name type="scientific">Pseudoalteromonas prydzensis</name>
    <dbReference type="NCBI Taxonomy" id="182141"/>
    <lineage>
        <taxon>Bacteria</taxon>
        <taxon>Pseudomonadati</taxon>
        <taxon>Pseudomonadota</taxon>
        <taxon>Gammaproteobacteria</taxon>
        <taxon>Alteromonadales</taxon>
        <taxon>Pseudoalteromonadaceae</taxon>
        <taxon>Pseudoalteromonas</taxon>
    </lineage>
</organism>
<evidence type="ECO:0000313" key="4">
    <source>
        <dbReference type="EMBL" id="MBE0459575.1"/>
    </source>
</evidence>
<gene>
    <name evidence="4" type="ORF">EI167_19485</name>
</gene>
<evidence type="ECO:0000256" key="3">
    <source>
        <dbReference type="ARBA" id="ARBA00023125"/>
    </source>
</evidence>
<dbReference type="Proteomes" id="UP000707245">
    <property type="component" value="Unassembled WGS sequence"/>
</dbReference>
<dbReference type="EMBL" id="RRZA01000090">
    <property type="protein sequence ID" value="MBE0459575.1"/>
    <property type="molecule type" value="Genomic_DNA"/>
</dbReference>
<dbReference type="Pfam" id="PF05472">
    <property type="entry name" value="Ter"/>
    <property type="match status" value="1"/>
</dbReference>
<evidence type="ECO:0008006" key="6">
    <source>
        <dbReference type="Google" id="ProtNLM"/>
    </source>
</evidence>
<dbReference type="InterPro" id="IPR008865">
    <property type="entry name" value="DNA_replication_term_site-bd"/>
</dbReference>
<proteinExistence type="predicted"/>
<protein>
    <recommendedName>
        <fullName evidence="6">DNA replication terminus site-binding protein</fullName>
    </recommendedName>
</protein>
<evidence type="ECO:0000256" key="1">
    <source>
        <dbReference type="ARBA" id="ARBA00022490"/>
    </source>
</evidence>
<accession>A0ABR9FRW5</accession>
<name>A0ABR9FRW5_9GAMM</name>
<comment type="caution">
    <text evidence="4">The sequence shown here is derived from an EMBL/GenBank/DDBJ whole genome shotgun (WGS) entry which is preliminary data.</text>
</comment>
<keyword evidence="5" id="KW-1185">Reference proteome</keyword>
<sequence length="289" mass="32828">MVSLNTEIAFAYKQLVNSTNLLNKSLLEAELIHAQCYKLSAVAGDMSDSSGWEFLNPSVYTGFTALSMATGAFSRFTPDYQHSPKYPFRLPGIIQLNPVHSEHISELVSQCNQLKLRIKGLINSSKLDQMKKRELIQNACPNAIALQIYRLIKTTSSPVRRVGFTWCNKNSMRTIKKSEFLDYLQGSKNNPPAGQTKTEWAPWVNKEIDLIKSKTSDYVKVKRPLPIVPKLNVSFTDNTKTIMFYGHLPVIVFTEEPIKITPLSSYIDKKSTKQLNDYLIKRLYVLSEI</sequence>
<keyword evidence="3" id="KW-0238">DNA-binding</keyword>